<evidence type="ECO:0000313" key="2">
    <source>
        <dbReference type="RefSeq" id="XP_006824245.1"/>
    </source>
</evidence>
<dbReference type="InterPro" id="IPR011990">
    <property type="entry name" value="TPR-like_helical_dom_sf"/>
</dbReference>
<gene>
    <name evidence="2" type="primary">LOC102803559</name>
</gene>
<evidence type="ECO:0000313" key="1">
    <source>
        <dbReference type="Proteomes" id="UP000694865"/>
    </source>
</evidence>
<name>A0ABM0MW54_SACKO</name>
<protein>
    <submittedName>
        <fullName evidence="2">Uncharacterized protein LOC102803559</fullName>
    </submittedName>
</protein>
<sequence length="402" mass="46703">MHYAILTKFQRNDIIVVRIGLTLDKLPPNLGPFTILDAKKPRFMNDFIEAFQSDSPSWKDVSIPDMRKSRSSITLAKLIPQPGAAIIITDILKNENYVTTLRKLTDFMQSGSWREVDKYEKQLMKQKMEPKSDLIIEQLVYIAICSCLRNDFNKADKLTSIAQNCVERAENRDLLEGRLNYLIGYRHMKERNFEKAFCHFDKALTVFKQFGPTFWLGTVYMHWTYTRYKTGGYEDTDAVIADLEISAYILGEPGHGLTYYLKQRVLFMMVVILLDCDSLEGRARNLNSAEQKIIRAQGIMNRYYSTRGDHRYQSKYAECHSLLAEACYHYRLGQIQKNRISAMGQEYTMGKEYAEKGKRIAIKYGFQSELHYINSFLIDFERLSNTNSRVPFTGCEIIPMTQ</sequence>
<dbReference type="RefSeq" id="XP_006824245.1">
    <property type="nucleotide sequence ID" value="XM_006824182.1"/>
</dbReference>
<dbReference type="Proteomes" id="UP000694865">
    <property type="component" value="Unplaced"/>
</dbReference>
<dbReference type="SUPFAM" id="SSF48452">
    <property type="entry name" value="TPR-like"/>
    <property type="match status" value="1"/>
</dbReference>
<reference evidence="2" key="1">
    <citation type="submission" date="2025-08" db="UniProtKB">
        <authorList>
            <consortium name="RefSeq"/>
        </authorList>
    </citation>
    <scope>IDENTIFICATION</scope>
    <source>
        <tissue evidence="2">Testes</tissue>
    </source>
</reference>
<organism evidence="1 2">
    <name type="scientific">Saccoglossus kowalevskii</name>
    <name type="common">Acorn worm</name>
    <dbReference type="NCBI Taxonomy" id="10224"/>
    <lineage>
        <taxon>Eukaryota</taxon>
        <taxon>Metazoa</taxon>
        <taxon>Hemichordata</taxon>
        <taxon>Enteropneusta</taxon>
        <taxon>Harrimaniidae</taxon>
        <taxon>Saccoglossus</taxon>
    </lineage>
</organism>
<dbReference type="GeneID" id="102803559"/>
<keyword evidence="1" id="KW-1185">Reference proteome</keyword>
<accession>A0ABM0MW54</accession>
<proteinExistence type="predicted"/>